<name>A0A151NXX5_ALLMI</name>
<evidence type="ECO:0000313" key="2">
    <source>
        <dbReference type="EMBL" id="KYO41510.1"/>
    </source>
</evidence>
<evidence type="ECO:0000313" key="3">
    <source>
        <dbReference type="Proteomes" id="UP000050525"/>
    </source>
</evidence>
<protein>
    <submittedName>
        <fullName evidence="2">Uncharacterized protein</fullName>
    </submittedName>
</protein>
<dbReference type="Proteomes" id="UP000050525">
    <property type="component" value="Unassembled WGS sequence"/>
</dbReference>
<keyword evidence="3" id="KW-1185">Reference proteome</keyword>
<dbReference type="AlphaFoldDB" id="A0A151NXX5"/>
<sequence length="85" mass="9287">MTGKRVREKRRGGRRVCAGKDKQTSSKPIGGKKESQKLIQAETEKNGSNISGKHFLYKVSSTVSIKIGDTLLTVAMETVFVFGEA</sequence>
<feature type="compositionally biased region" description="Basic residues" evidence="1">
    <location>
        <begin position="1"/>
        <end position="14"/>
    </location>
</feature>
<gene>
    <name evidence="2" type="ORF">Y1Q_0006299</name>
</gene>
<organism evidence="2 3">
    <name type="scientific">Alligator mississippiensis</name>
    <name type="common">American alligator</name>
    <dbReference type="NCBI Taxonomy" id="8496"/>
    <lineage>
        <taxon>Eukaryota</taxon>
        <taxon>Metazoa</taxon>
        <taxon>Chordata</taxon>
        <taxon>Craniata</taxon>
        <taxon>Vertebrata</taxon>
        <taxon>Euteleostomi</taxon>
        <taxon>Archelosauria</taxon>
        <taxon>Archosauria</taxon>
        <taxon>Crocodylia</taxon>
        <taxon>Alligatoridae</taxon>
        <taxon>Alligatorinae</taxon>
        <taxon>Alligator</taxon>
    </lineage>
</organism>
<comment type="caution">
    <text evidence="2">The sequence shown here is derived from an EMBL/GenBank/DDBJ whole genome shotgun (WGS) entry which is preliminary data.</text>
</comment>
<accession>A0A151NXX5</accession>
<proteinExistence type="predicted"/>
<feature type="region of interest" description="Disordered" evidence="1">
    <location>
        <begin position="1"/>
        <end position="36"/>
    </location>
</feature>
<reference evidence="2 3" key="1">
    <citation type="journal article" date="2012" name="Genome Biol.">
        <title>Sequencing three crocodilian genomes to illuminate the evolution of archosaurs and amniotes.</title>
        <authorList>
            <person name="St John J.A."/>
            <person name="Braun E.L."/>
            <person name="Isberg S.R."/>
            <person name="Miles L.G."/>
            <person name="Chong A.Y."/>
            <person name="Gongora J."/>
            <person name="Dalzell P."/>
            <person name="Moran C."/>
            <person name="Bed'hom B."/>
            <person name="Abzhanov A."/>
            <person name="Burgess S.C."/>
            <person name="Cooksey A.M."/>
            <person name="Castoe T.A."/>
            <person name="Crawford N.G."/>
            <person name="Densmore L.D."/>
            <person name="Drew J.C."/>
            <person name="Edwards S.V."/>
            <person name="Faircloth B.C."/>
            <person name="Fujita M.K."/>
            <person name="Greenwold M.J."/>
            <person name="Hoffmann F.G."/>
            <person name="Howard J.M."/>
            <person name="Iguchi T."/>
            <person name="Janes D.E."/>
            <person name="Khan S.Y."/>
            <person name="Kohno S."/>
            <person name="de Koning A.J."/>
            <person name="Lance S.L."/>
            <person name="McCarthy F.M."/>
            <person name="McCormack J.E."/>
            <person name="Merchant M.E."/>
            <person name="Peterson D.G."/>
            <person name="Pollock D.D."/>
            <person name="Pourmand N."/>
            <person name="Raney B.J."/>
            <person name="Roessler K.A."/>
            <person name="Sanford J.R."/>
            <person name="Sawyer R.H."/>
            <person name="Schmidt C.J."/>
            <person name="Triplett E.W."/>
            <person name="Tuberville T.D."/>
            <person name="Venegas-Anaya M."/>
            <person name="Howard J.T."/>
            <person name="Jarvis E.D."/>
            <person name="Guillette L.J.Jr."/>
            <person name="Glenn T.C."/>
            <person name="Green R.E."/>
            <person name="Ray D.A."/>
        </authorList>
    </citation>
    <scope>NUCLEOTIDE SEQUENCE [LARGE SCALE GENOMIC DNA]</scope>
    <source>
        <strain evidence="2">KSC_2009_1</strain>
    </source>
</reference>
<evidence type="ECO:0000256" key="1">
    <source>
        <dbReference type="SAM" id="MobiDB-lite"/>
    </source>
</evidence>
<dbReference type="EMBL" id="AKHW03001628">
    <property type="protein sequence ID" value="KYO41510.1"/>
    <property type="molecule type" value="Genomic_DNA"/>
</dbReference>